<gene>
    <name evidence="1" type="ORF">Tsubulata_027724</name>
</gene>
<proteinExistence type="predicted"/>
<sequence>KVRHTQTLYVARDGSDGEATCQIPPLLHRIDVTSNLQSPKPKTPNSRSGTLIPQINFRTLIGQIRPFFLQLITQMATVPSS</sequence>
<protein>
    <submittedName>
        <fullName evidence="1">Uncharacterized protein</fullName>
    </submittedName>
</protein>
<evidence type="ECO:0000313" key="2">
    <source>
        <dbReference type="Proteomes" id="UP001141552"/>
    </source>
</evidence>
<feature type="non-terminal residue" evidence="1">
    <location>
        <position position="81"/>
    </location>
</feature>
<reference evidence="1" key="2">
    <citation type="journal article" date="2023" name="Plants (Basel)">
        <title>Annotation of the Turnera subulata (Passifloraceae) Draft Genome Reveals the S-Locus Evolved after the Divergence of Turneroideae from Passifloroideae in a Stepwise Manner.</title>
        <authorList>
            <person name="Henning P.M."/>
            <person name="Roalson E.H."/>
            <person name="Mir W."/>
            <person name="McCubbin A.G."/>
            <person name="Shore J.S."/>
        </authorList>
    </citation>
    <scope>NUCLEOTIDE SEQUENCE</scope>
    <source>
        <strain evidence="1">F60SS</strain>
    </source>
</reference>
<dbReference type="Proteomes" id="UP001141552">
    <property type="component" value="Unassembled WGS sequence"/>
</dbReference>
<name>A0A9Q0IYU0_9ROSI</name>
<keyword evidence="2" id="KW-1185">Reference proteome</keyword>
<evidence type="ECO:0000313" key="1">
    <source>
        <dbReference type="EMBL" id="KAJ4823426.1"/>
    </source>
</evidence>
<feature type="non-terminal residue" evidence="1">
    <location>
        <position position="1"/>
    </location>
</feature>
<comment type="caution">
    <text evidence="1">The sequence shown here is derived from an EMBL/GenBank/DDBJ whole genome shotgun (WGS) entry which is preliminary data.</text>
</comment>
<dbReference type="AlphaFoldDB" id="A0A9Q0IYU0"/>
<accession>A0A9Q0IYU0</accession>
<reference evidence="1" key="1">
    <citation type="submission" date="2022-02" db="EMBL/GenBank/DDBJ databases">
        <authorList>
            <person name="Henning P.M."/>
            <person name="McCubbin A.G."/>
            <person name="Shore J.S."/>
        </authorList>
    </citation>
    <scope>NUCLEOTIDE SEQUENCE</scope>
    <source>
        <strain evidence="1">F60SS</strain>
        <tissue evidence="1">Leaves</tissue>
    </source>
</reference>
<organism evidence="1 2">
    <name type="scientific">Turnera subulata</name>
    <dbReference type="NCBI Taxonomy" id="218843"/>
    <lineage>
        <taxon>Eukaryota</taxon>
        <taxon>Viridiplantae</taxon>
        <taxon>Streptophyta</taxon>
        <taxon>Embryophyta</taxon>
        <taxon>Tracheophyta</taxon>
        <taxon>Spermatophyta</taxon>
        <taxon>Magnoliopsida</taxon>
        <taxon>eudicotyledons</taxon>
        <taxon>Gunneridae</taxon>
        <taxon>Pentapetalae</taxon>
        <taxon>rosids</taxon>
        <taxon>fabids</taxon>
        <taxon>Malpighiales</taxon>
        <taxon>Passifloraceae</taxon>
        <taxon>Turnera</taxon>
    </lineage>
</organism>
<dbReference type="EMBL" id="JAKUCV010007456">
    <property type="protein sequence ID" value="KAJ4823426.1"/>
    <property type="molecule type" value="Genomic_DNA"/>
</dbReference>